<dbReference type="AlphaFoldDB" id="A0AAD9K8M9"/>
<keyword evidence="3" id="KW-1185">Reference proteome</keyword>
<organism evidence="2 3">
    <name type="scientific">Paralvinella palmiformis</name>
    <dbReference type="NCBI Taxonomy" id="53620"/>
    <lineage>
        <taxon>Eukaryota</taxon>
        <taxon>Metazoa</taxon>
        <taxon>Spiralia</taxon>
        <taxon>Lophotrochozoa</taxon>
        <taxon>Annelida</taxon>
        <taxon>Polychaeta</taxon>
        <taxon>Sedentaria</taxon>
        <taxon>Canalipalpata</taxon>
        <taxon>Terebellida</taxon>
        <taxon>Terebelliformia</taxon>
        <taxon>Alvinellidae</taxon>
        <taxon>Paralvinella</taxon>
    </lineage>
</organism>
<accession>A0AAD9K8M9</accession>
<evidence type="ECO:0000313" key="2">
    <source>
        <dbReference type="EMBL" id="KAK2166460.1"/>
    </source>
</evidence>
<dbReference type="EMBL" id="JAODUP010000039">
    <property type="protein sequence ID" value="KAK2166460.1"/>
    <property type="molecule type" value="Genomic_DNA"/>
</dbReference>
<comment type="caution">
    <text evidence="2">The sequence shown here is derived from an EMBL/GenBank/DDBJ whole genome shotgun (WGS) entry which is preliminary data.</text>
</comment>
<dbReference type="Proteomes" id="UP001208570">
    <property type="component" value="Unassembled WGS sequence"/>
</dbReference>
<name>A0AAD9K8M9_9ANNE</name>
<sequence length="293" mass="33606">MIRTRNGVEDTRTKRTTSSAACMDPERIRKAKDILSWTLMLKLDPAGKPYRRLDVVLALASTALFKDNFDCLECLWPPSRNAEWYVTLSNEESNLKLINEEIKVNGKYGHFLPAGSSEYRARIHWLPRWIDNGTPWRALQAYKGVETPITSSWAEEITDKELGQWVTSSEAERRRRRQEKRDPGKGLLLPLPIYAETVSHRSQEFKKTTTGRRRHLRAKSNNTREITKRRKPASNACKDYLDGAIICGSAVVFTVRTSDRNQYSSPETPVEVFVMIEDDVTLPGSISLYSTRR</sequence>
<evidence type="ECO:0000313" key="3">
    <source>
        <dbReference type="Proteomes" id="UP001208570"/>
    </source>
</evidence>
<feature type="region of interest" description="Disordered" evidence="1">
    <location>
        <begin position="165"/>
        <end position="185"/>
    </location>
</feature>
<proteinExistence type="predicted"/>
<protein>
    <submittedName>
        <fullName evidence="2">Uncharacterized protein</fullName>
    </submittedName>
</protein>
<gene>
    <name evidence="2" type="ORF">LSH36_39g16040</name>
</gene>
<evidence type="ECO:0000256" key="1">
    <source>
        <dbReference type="SAM" id="MobiDB-lite"/>
    </source>
</evidence>
<reference evidence="2" key="1">
    <citation type="journal article" date="2023" name="Mol. Biol. Evol.">
        <title>Third-Generation Sequencing Reveals the Adaptive Role of the Epigenome in Three Deep-Sea Polychaetes.</title>
        <authorList>
            <person name="Perez M."/>
            <person name="Aroh O."/>
            <person name="Sun Y."/>
            <person name="Lan Y."/>
            <person name="Juniper S.K."/>
            <person name="Young C.R."/>
            <person name="Angers B."/>
            <person name="Qian P.Y."/>
        </authorList>
    </citation>
    <scope>NUCLEOTIDE SEQUENCE</scope>
    <source>
        <strain evidence="2">P08H-3</strain>
    </source>
</reference>